<name>A0A495QQE8_9EURY</name>
<comment type="caution">
    <text evidence="2">The sequence shown here is derived from an EMBL/GenBank/DDBJ whole genome shotgun (WGS) entry which is preliminary data.</text>
</comment>
<dbReference type="GO" id="GO:0016491">
    <property type="term" value="F:oxidoreductase activity"/>
    <property type="evidence" value="ECO:0007669"/>
    <property type="project" value="TreeGrafter"/>
</dbReference>
<sequence length="417" mass="45823">MFNDEPGDNETFLYKLERESEVQKLIAHLKRSRKNYVRRRAATMLGNIAEISNPNERRQAVKALVSAVKSDEDDSVRAAATDALYQRGEDAFDYLVAELAEMGGSEATERTATTLLTEWLSADHLEFRMVAATALGERGATAAVPDLVRALTDPAPRVRTRAAQACGRLSDPRVVPPLSERLSDDRQQVREAAANALGAIGTDRALVELVPVTQADEEGLRLIAVDELGQFGSVKPIVVLVDALDDDSTTVQRAAMLSLLELLTTASTEELELIRGTVVDELARADVQATVPALLDIAADGTRRRYRQTAIWLLSRITGDRYRSEVIDCLLSALDKPDEETAQLAEAVLPELRSPELEKRLRVYLSRERGSEEARSRVQAVLDEICDGSSGELVTTGVDYTYVDSPADYTNQHSSRD</sequence>
<dbReference type="RefSeq" id="WP_121304870.1">
    <property type="nucleotide sequence ID" value="NZ_RBWW01000004.1"/>
</dbReference>
<dbReference type="InterPro" id="IPR016024">
    <property type="entry name" value="ARM-type_fold"/>
</dbReference>
<dbReference type="SUPFAM" id="SSF48371">
    <property type="entry name" value="ARM repeat"/>
    <property type="match status" value="1"/>
</dbReference>
<dbReference type="InterPro" id="IPR011030">
    <property type="entry name" value="Lipovitellin_superhlx_dom"/>
</dbReference>
<accession>A0A495QQE8</accession>
<protein>
    <submittedName>
        <fullName evidence="2">HEAT repeat protein</fullName>
    </submittedName>
</protein>
<evidence type="ECO:0000313" key="2">
    <source>
        <dbReference type="EMBL" id="RKS75195.1"/>
    </source>
</evidence>
<dbReference type="PANTHER" id="PTHR12697">
    <property type="entry name" value="PBS LYASE HEAT-LIKE PROTEIN"/>
    <property type="match status" value="1"/>
</dbReference>
<dbReference type="PANTHER" id="PTHR12697:SF5">
    <property type="entry name" value="DEOXYHYPUSINE HYDROXYLASE"/>
    <property type="match status" value="1"/>
</dbReference>
<dbReference type="Pfam" id="PF13646">
    <property type="entry name" value="HEAT_2"/>
    <property type="match status" value="2"/>
</dbReference>
<dbReference type="Gene3D" id="1.25.10.10">
    <property type="entry name" value="Leucine-rich Repeat Variant"/>
    <property type="match status" value="4"/>
</dbReference>
<gene>
    <name evidence="2" type="ORF">BDK61_4739</name>
</gene>
<evidence type="ECO:0000313" key="3">
    <source>
        <dbReference type="Proteomes" id="UP000268233"/>
    </source>
</evidence>
<proteinExistence type="predicted"/>
<keyword evidence="3" id="KW-1185">Reference proteome</keyword>
<dbReference type="EMBL" id="RBWW01000004">
    <property type="protein sequence ID" value="RKS75195.1"/>
    <property type="molecule type" value="Genomic_DNA"/>
</dbReference>
<dbReference type="AlphaFoldDB" id="A0A495QQE8"/>
<evidence type="ECO:0000256" key="1">
    <source>
        <dbReference type="ARBA" id="ARBA00045876"/>
    </source>
</evidence>
<organism evidence="2 3">
    <name type="scientific">Haloarcula quadrata</name>
    <dbReference type="NCBI Taxonomy" id="182779"/>
    <lineage>
        <taxon>Archaea</taxon>
        <taxon>Methanobacteriati</taxon>
        <taxon>Methanobacteriota</taxon>
        <taxon>Stenosarchaea group</taxon>
        <taxon>Halobacteria</taxon>
        <taxon>Halobacteriales</taxon>
        <taxon>Haloarculaceae</taxon>
        <taxon>Haloarcula</taxon>
    </lineage>
</organism>
<dbReference type="SMART" id="SM00567">
    <property type="entry name" value="EZ_HEAT"/>
    <property type="match status" value="7"/>
</dbReference>
<reference evidence="2 3" key="1">
    <citation type="submission" date="2018-10" db="EMBL/GenBank/DDBJ databases">
        <title>Genomic Encyclopedia of Archaeal and Bacterial Type Strains, Phase II (KMG-II): from individual species to whole genera.</title>
        <authorList>
            <person name="Goeker M."/>
        </authorList>
    </citation>
    <scope>NUCLEOTIDE SEQUENCE [LARGE SCALE GENOMIC DNA]</scope>
    <source>
        <strain evidence="2 3">DSM 11927</strain>
    </source>
</reference>
<dbReference type="SUPFAM" id="SSF48431">
    <property type="entry name" value="Lipovitellin-phosvitin complex, superhelical domain"/>
    <property type="match status" value="1"/>
</dbReference>
<dbReference type="InterPro" id="IPR021133">
    <property type="entry name" value="HEAT_type_2"/>
</dbReference>
<dbReference type="InterPro" id="IPR004155">
    <property type="entry name" value="PBS_lyase_HEAT"/>
</dbReference>
<comment type="function">
    <text evidence="1">Catalyzes the hydroxylation of the N(6)-(4-aminobutyl)-L-lysine intermediate produced by deoxyhypusine synthase/DHPS on a critical lysine of the eukaryotic translation initiation factor 5A/eIF-5A. This is the second step of the post-translational modification of that lysine into an unusual amino acid residue named hypusine. Hypusination is unique to mature eIF-5A factor and is essential for its function.</text>
</comment>
<dbReference type="PROSITE" id="PS50077">
    <property type="entry name" value="HEAT_REPEAT"/>
    <property type="match status" value="1"/>
</dbReference>
<dbReference type="InterPro" id="IPR011989">
    <property type="entry name" value="ARM-like"/>
</dbReference>
<dbReference type="Proteomes" id="UP000268233">
    <property type="component" value="Unassembled WGS sequence"/>
</dbReference>